<dbReference type="OrthoDB" id="2865258at2759"/>
<evidence type="ECO:0000313" key="1">
    <source>
        <dbReference type="EMBL" id="KOO31891.1"/>
    </source>
</evidence>
<organism evidence="1 2">
    <name type="scientific">Chrysochromulina tobinii</name>
    <dbReference type="NCBI Taxonomy" id="1460289"/>
    <lineage>
        <taxon>Eukaryota</taxon>
        <taxon>Haptista</taxon>
        <taxon>Haptophyta</taxon>
        <taxon>Prymnesiophyceae</taxon>
        <taxon>Prymnesiales</taxon>
        <taxon>Chrysochromulinaceae</taxon>
        <taxon>Chrysochromulina</taxon>
    </lineage>
</organism>
<sequence>MGPPYGYGGVEMGPGGGWGMDPDDMGLGEDGFGPEGMPMQPQPRPDGPCVALPALSMRQPFASLVLFGVKQLEARNRPVLKQLSGPLALHVSQHEEVFGSPMVSTAVALLRRRYSDETIGSLFNLPQSHAQGHGCIVGLVDVEATWPADLFNEIEQSQLTEQAVFPVTGTFITQLRNPRWLKYPVPTAGYNRLWQVQIPLDALPDGTEVDMDGNLVCTALRDKPPLYQPGSAAPLVGEGDDMGLGLLGGDMVRTMMGSADSQVGEKEKKMKKLQKALRQIDELKAKQESGVQLEKTQEGKIEREEQLRAELAELMSQPDEPPPTGM</sequence>
<protein>
    <submittedName>
        <fullName evidence="1">Protein cxorf40a-like protein</fullName>
    </submittedName>
</protein>
<comment type="caution">
    <text evidence="1">The sequence shown here is derived from an EMBL/GenBank/DDBJ whole genome shotgun (WGS) entry which is preliminary data.</text>
</comment>
<dbReference type="PANTHER" id="PTHR31666">
    <property type="entry name" value="PROTEIN CXORF40A-RELATED"/>
    <property type="match status" value="1"/>
</dbReference>
<accession>A0A0M0JZ19</accession>
<dbReference type="InterPro" id="IPR033615">
    <property type="entry name" value="EOLA1/EOLA2"/>
</dbReference>
<reference evidence="2" key="1">
    <citation type="journal article" date="2015" name="PLoS Genet.">
        <title>Genome Sequence and Transcriptome Analyses of Chrysochromulina tobin: Metabolic Tools for Enhanced Algal Fitness in the Prominent Order Prymnesiales (Haptophyceae).</title>
        <authorList>
            <person name="Hovde B.T."/>
            <person name="Deodato C.R."/>
            <person name="Hunsperger H.M."/>
            <person name="Ryken S.A."/>
            <person name="Yost W."/>
            <person name="Jha R.K."/>
            <person name="Patterson J."/>
            <person name="Monnat R.J. Jr."/>
            <person name="Barlow S.B."/>
            <person name="Starkenburg S.R."/>
            <person name="Cattolico R.A."/>
        </authorList>
    </citation>
    <scope>NUCLEOTIDE SEQUENCE</scope>
    <source>
        <strain evidence="2">CCMP291</strain>
    </source>
</reference>
<evidence type="ECO:0000313" key="2">
    <source>
        <dbReference type="Proteomes" id="UP000037460"/>
    </source>
</evidence>
<name>A0A0M0JZ19_9EUKA</name>
<dbReference type="EMBL" id="JWZX01001905">
    <property type="protein sequence ID" value="KOO31891.1"/>
    <property type="molecule type" value="Genomic_DNA"/>
</dbReference>
<dbReference type="PANTHER" id="PTHR31666:SF0">
    <property type="entry name" value="PROTEIN EOLA1-RELATED"/>
    <property type="match status" value="1"/>
</dbReference>
<gene>
    <name evidence="1" type="ORF">Ctob_012885</name>
</gene>
<dbReference type="SUPFAM" id="SSF88697">
    <property type="entry name" value="PUA domain-like"/>
    <property type="match status" value="1"/>
</dbReference>
<dbReference type="Proteomes" id="UP000037460">
    <property type="component" value="Unassembled WGS sequence"/>
</dbReference>
<keyword evidence="2" id="KW-1185">Reference proteome</keyword>
<dbReference type="AlphaFoldDB" id="A0A0M0JZ19"/>
<dbReference type="InterPro" id="IPR015947">
    <property type="entry name" value="PUA-like_sf"/>
</dbReference>
<dbReference type="Gene3D" id="2.30.130.30">
    <property type="entry name" value="Hypothetical protein"/>
    <property type="match status" value="1"/>
</dbReference>
<proteinExistence type="predicted"/>